<protein>
    <submittedName>
        <fullName evidence="2">Uncharacterized protein</fullName>
    </submittedName>
</protein>
<evidence type="ECO:0000313" key="1">
    <source>
        <dbReference type="Proteomes" id="UP000887580"/>
    </source>
</evidence>
<accession>A0AC35F4S5</accession>
<reference evidence="2" key="1">
    <citation type="submission" date="2022-11" db="UniProtKB">
        <authorList>
            <consortium name="WormBaseParasite"/>
        </authorList>
    </citation>
    <scope>IDENTIFICATION</scope>
</reference>
<dbReference type="Proteomes" id="UP000887580">
    <property type="component" value="Unplaced"/>
</dbReference>
<dbReference type="WBParaSite" id="PS1159_v2.g13829.t1">
    <property type="protein sequence ID" value="PS1159_v2.g13829.t1"/>
    <property type="gene ID" value="PS1159_v2.g13829"/>
</dbReference>
<sequence length="99" mass="11357">MKLTESGEVKELDIIDTKIVDSGNSIVPIDKIFKCVLNANCITYLSLYEINEVLDVDSFAQFIKNNFDVDRLIYGLSISFNNVEDTTLFKSRLRQILKF</sequence>
<organism evidence="1 2">
    <name type="scientific">Panagrolaimus sp. PS1159</name>
    <dbReference type="NCBI Taxonomy" id="55785"/>
    <lineage>
        <taxon>Eukaryota</taxon>
        <taxon>Metazoa</taxon>
        <taxon>Ecdysozoa</taxon>
        <taxon>Nematoda</taxon>
        <taxon>Chromadorea</taxon>
        <taxon>Rhabditida</taxon>
        <taxon>Tylenchina</taxon>
        <taxon>Panagrolaimomorpha</taxon>
        <taxon>Panagrolaimoidea</taxon>
        <taxon>Panagrolaimidae</taxon>
        <taxon>Panagrolaimus</taxon>
    </lineage>
</organism>
<evidence type="ECO:0000313" key="2">
    <source>
        <dbReference type="WBParaSite" id="PS1159_v2.g13829.t1"/>
    </source>
</evidence>
<proteinExistence type="predicted"/>
<name>A0AC35F4S5_9BILA</name>